<dbReference type="Pfam" id="PF04608">
    <property type="entry name" value="PgpA"/>
    <property type="match status" value="1"/>
</dbReference>
<dbReference type="InterPro" id="IPR036681">
    <property type="entry name" value="PgpA-like_sf"/>
</dbReference>
<dbReference type="EMBL" id="WSEL01000007">
    <property type="protein sequence ID" value="MVQ30645.1"/>
    <property type="molecule type" value="Genomic_DNA"/>
</dbReference>
<evidence type="ECO:0000256" key="1">
    <source>
        <dbReference type="SAM" id="Phobius"/>
    </source>
</evidence>
<evidence type="ECO:0000259" key="2">
    <source>
        <dbReference type="Pfam" id="PF04608"/>
    </source>
</evidence>
<dbReference type="AlphaFoldDB" id="A0A6N8IVR3"/>
<dbReference type="GO" id="GO:0006629">
    <property type="term" value="P:lipid metabolic process"/>
    <property type="evidence" value="ECO:0007669"/>
    <property type="project" value="InterPro"/>
</dbReference>
<keyword evidence="1" id="KW-0812">Transmembrane</keyword>
<reference evidence="3 4" key="1">
    <citation type="submission" date="2019-12" db="EMBL/GenBank/DDBJ databases">
        <authorList>
            <person name="Huq M.A."/>
        </authorList>
    </citation>
    <scope>NUCLEOTIDE SEQUENCE [LARGE SCALE GENOMIC DNA]</scope>
    <source>
        <strain evidence="3 4">MAH-25</strain>
    </source>
</reference>
<feature type="domain" description="YutG/PgpA" evidence="2">
    <location>
        <begin position="44"/>
        <end position="187"/>
    </location>
</feature>
<dbReference type="GO" id="GO:0008962">
    <property type="term" value="F:phosphatidylglycerophosphatase activity"/>
    <property type="evidence" value="ECO:0007669"/>
    <property type="project" value="InterPro"/>
</dbReference>
<dbReference type="PANTHER" id="PTHR36305:SF1">
    <property type="entry name" value="PHOSPHATIDYLGLYCEROPHOSPHATASE A"/>
    <property type="match status" value="1"/>
</dbReference>
<feature type="transmembrane region" description="Helical" evidence="1">
    <location>
        <begin position="116"/>
        <end position="141"/>
    </location>
</feature>
<keyword evidence="4" id="KW-1185">Reference proteome</keyword>
<dbReference type="InterPro" id="IPR007686">
    <property type="entry name" value="YutG/PgpA"/>
</dbReference>
<feature type="transmembrane region" description="Helical" evidence="1">
    <location>
        <begin position="43"/>
        <end position="72"/>
    </location>
</feature>
<keyword evidence="1" id="KW-0472">Membrane</keyword>
<dbReference type="PANTHER" id="PTHR36305">
    <property type="entry name" value="PHOSPHATIDYLGLYCEROPHOSPHATASE A"/>
    <property type="match status" value="1"/>
</dbReference>
<accession>A0A6N8IVR3</accession>
<name>A0A6N8IVR3_9BURK</name>
<organism evidence="3 4">
    <name type="scientific">Ramlibacter pinisoli</name>
    <dbReference type="NCBI Taxonomy" id="2682844"/>
    <lineage>
        <taxon>Bacteria</taxon>
        <taxon>Pseudomonadati</taxon>
        <taxon>Pseudomonadota</taxon>
        <taxon>Betaproteobacteria</taxon>
        <taxon>Burkholderiales</taxon>
        <taxon>Comamonadaceae</taxon>
        <taxon>Ramlibacter</taxon>
    </lineage>
</organism>
<dbReference type="Proteomes" id="UP000469385">
    <property type="component" value="Unassembled WGS sequence"/>
</dbReference>
<feature type="transmembrane region" description="Helical" evidence="1">
    <location>
        <begin position="79"/>
        <end position="96"/>
    </location>
</feature>
<dbReference type="CDD" id="cd06971">
    <property type="entry name" value="PgpA"/>
    <property type="match status" value="1"/>
</dbReference>
<evidence type="ECO:0000313" key="4">
    <source>
        <dbReference type="Proteomes" id="UP000469385"/>
    </source>
</evidence>
<comment type="caution">
    <text evidence="3">The sequence shown here is derived from an EMBL/GenBank/DDBJ whole genome shotgun (WGS) entry which is preliminary data.</text>
</comment>
<evidence type="ECO:0000313" key="3">
    <source>
        <dbReference type="EMBL" id="MVQ30645.1"/>
    </source>
</evidence>
<dbReference type="SUPFAM" id="SSF101307">
    <property type="entry name" value="YutG-like"/>
    <property type="match status" value="1"/>
</dbReference>
<protein>
    <submittedName>
        <fullName evidence="3">Phosphatidylglycerophosphatase A</fullName>
    </submittedName>
</protein>
<dbReference type="InterPro" id="IPR026037">
    <property type="entry name" value="PgpA"/>
</dbReference>
<sequence length="192" mass="20148">MGRAAAAAAGAAGMTATGANPDGEAQVPGRPTVRFLLAHPAHFIALGCGSGLSPVAPGTVGTLWAWLAFLVLQAWLPPALLGWVVLATVPLAWWAATVTARHLRVLDPGAIVVDEVVAFWAVLWVLLPAGWGTQLAAFALFRVLDGAKPGPVGWADRRFHGGGWRGGWGIVFDDLVAAFCTLLLLALWRLFT</sequence>
<proteinExistence type="predicted"/>
<gene>
    <name evidence="3" type="ORF">GON04_14370</name>
</gene>
<feature type="transmembrane region" description="Helical" evidence="1">
    <location>
        <begin position="167"/>
        <end position="191"/>
    </location>
</feature>
<keyword evidence="1" id="KW-1133">Transmembrane helix</keyword>